<dbReference type="Proteomes" id="UP001552299">
    <property type="component" value="Unassembled WGS sequence"/>
</dbReference>
<organism evidence="1 2">
    <name type="scientific">Dendrobium thyrsiflorum</name>
    <name type="common">Pinecone-like raceme dendrobium</name>
    <name type="synonym">Orchid</name>
    <dbReference type="NCBI Taxonomy" id="117978"/>
    <lineage>
        <taxon>Eukaryota</taxon>
        <taxon>Viridiplantae</taxon>
        <taxon>Streptophyta</taxon>
        <taxon>Embryophyta</taxon>
        <taxon>Tracheophyta</taxon>
        <taxon>Spermatophyta</taxon>
        <taxon>Magnoliopsida</taxon>
        <taxon>Liliopsida</taxon>
        <taxon>Asparagales</taxon>
        <taxon>Orchidaceae</taxon>
        <taxon>Epidendroideae</taxon>
        <taxon>Malaxideae</taxon>
        <taxon>Dendrobiinae</taxon>
        <taxon>Dendrobium</taxon>
    </lineage>
</organism>
<name>A0ABD0UI05_DENTH</name>
<evidence type="ECO:0000313" key="2">
    <source>
        <dbReference type="Proteomes" id="UP001552299"/>
    </source>
</evidence>
<accession>A0ABD0UI05</accession>
<proteinExistence type="predicted"/>
<dbReference type="EMBL" id="JANQDX010000014">
    <property type="protein sequence ID" value="KAL0912308.1"/>
    <property type="molecule type" value="Genomic_DNA"/>
</dbReference>
<evidence type="ECO:0000313" key="1">
    <source>
        <dbReference type="EMBL" id="KAL0912308.1"/>
    </source>
</evidence>
<gene>
    <name evidence="1" type="ORF">M5K25_018272</name>
</gene>
<reference evidence="1 2" key="1">
    <citation type="journal article" date="2024" name="Plant Biotechnol. J.">
        <title>Dendrobium thyrsiflorum genome and its molecular insights into genes involved in important horticultural traits.</title>
        <authorList>
            <person name="Chen B."/>
            <person name="Wang J.Y."/>
            <person name="Zheng P.J."/>
            <person name="Li K.L."/>
            <person name="Liang Y.M."/>
            <person name="Chen X.F."/>
            <person name="Zhang C."/>
            <person name="Zhao X."/>
            <person name="He X."/>
            <person name="Zhang G.Q."/>
            <person name="Liu Z.J."/>
            <person name="Xu Q."/>
        </authorList>
    </citation>
    <scope>NUCLEOTIDE SEQUENCE [LARGE SCALE GENOMIC DNA]</scope>
    <source>
        <strain evidence="1">GZMU011</strain>
    </source>
</reference>
<comment type="caution">
    <text evidence="1">The sequence shown here is derived from an EMBL/GenBank/DDBJ whole genome shotgun (WGS) entry which is preliminary data.</text>
</comment>
<protein>
    <submittedName>
        <fullName evidence="1">Uncharacterized protein</fullName>
    </submittedName>
</protein>
<keyword evidence="2" id="KW-1185">Reference proteome</keyword>
<dbReference type="AlphaFoldDB" id="A0ABD0UI05"/>
<sequence length="247" mass="28574">MTSEIEGLLDCVKGLWKDIKWVMSKRSDLQEERDRRDRLIRRELQCNQMLHQAMEGVAAAKDSVKDCNFGLWLVEEKMKGTCSMVEEFEGRRIELKTNEFCFWFQFNAEAKLSIDAKSCRGIYGRRLERLQQRDFWDFTKDFEASEVPIAGVSKRLCNILSLIDIGQHPPIRLPACRQVGMDMAHIICFQLAHDQPINPTQYHQVKFIPIILVKLFCADAEFRPELNENAPRYCGSVLSEVTAPDSP</sequence>